<evidence type="ECO:0000313" key="2">
    <source>
        <dbReference type="EMBL" id="TFK56117.1"/>
    </source>
</evidence>
<organism evidence="2 3">
    <name type="scientific">Heliocybe sulcata</name>
    <dbReference type="NCBI Taxonomy" id="5364"/>
    <lineage>
        <taxon>Eukaryota</taxon>
        <taxon>Fungi</taxon>
        <taxon>Dikarya</taxon>
        <taxon>Basidiomycota</taxon>
        <taxon>Agaricomycotina</taxon>
        <taxon>Agaricomycetes</taxon>
        <taxon>Gloeophyllales</taxon>
        <taxon>Gloeophyllaceae</taxon>
        <taxon>Heliocybe</taxon>
    </lineage>
</organism>
<accession>A0A5C3NGR2</accession>
<gene>
    <name evidence="2" type="ORF">OE88DRAFT_1652731</name>
</gene>
<dbReference type="OrthoDB" id="3219154at2759"/>
<evidence type="ECO:0000313" key="3">
    <source>
        <dbReference type="Proteomes" id="UP000305948"/>
    </source>
</evidence>
<feature type="compositionally biased region" description="Low complexity" evidence="1">
    <location>
        <begin position="25"/>
        <end position="47"/>
    </location>
</feature>
<reference evidence="2 3" key="1">
    <citation type="journal article" date="2019" name="Nat. Ecol. Evol.">
        <title>Megaphylogeny resolves global patterns of mushroom evolution.</title>
        <authorList>
            <person name="Varga T."/>
            <person name="Krizsan K."/>
            <person name="Foldi C."/>
            <person name="Dima B."/>
            <person name="Sanchez-Garcia M."/>
            <person name="Sanchez-Ramirez S."/>
            <person name="Szollosi G.J."/>
            <person name="Szarkandi J.G."/>
            <person name="Papp V."/>
            <person name="Albert L."/>
            <person name="Andreopoulos W."/>
            <person name="Angelini C."/>
            <person name="Antonin V."/>
            <person name="Barry K.W."/>
            <person name="Bougher N.L."/>
            <person name="Buchanan P."/>
            <person name="Buyck B."/>
            <person name="Bense V."/>
            <person name="Catcheside P."/>
            <person name="Chovatia M."/>
            <person name="Cooper J."/>
            <person name="Damon W."/>
            <person name="Desjardin D."/>
            <person name="Finy P."/>
            <person name="Geml J."/>
            <person name="Haridas S."/>
            <person name="Hughes K."/>
            <person name="Justo A."/>
            <person name="Karasinski D."/>
            <person name="Kautmanova I."/>
            <person name="Kiss B."/>
            <person name="Kocsube S."/>
            <person name="Kotiranta H."/>
            <person name="LaButti K.M."/>
            <person name="Lechner B.E."/>
            <person name="Liimatainen K."/>
            <person name="Lipzen A."/>
            <person name="Lukacs Z."/>
            <person name="Mihaltcheva S."/>
            <person name="Morgado L.N."/>
            <person name="Niskanen T."/>
            <person name="Noordeloos M.E."/>
            <person name="Ohm R.A."/>
            <person name="Ortiz-Santana B."/>
            <person name="Ovrebo C."/>
            <person name="Racz N."/>
            <person name="Riley R."/>
            <person name="Savchenko A."/>
            <person name="Shiryaev A."/>
            <person name="Soop K."/>
            <person name="Spirin V."/>
            <person name="Szebenyi C."/>
            <person name="Tomsovsky M."/>
            <person name="Tulloss R.E."/>
            <person name="Uehling J."/>
            <person name="Grigoriev I.V."/>
            <person name="Vagvolgyi C."/>
            <person name="Papp T."/>
            <person name="Martin F.M."/>
            <person name="Miettinen O."/>
            <person name="Hibbett D.S."/>
            <person name="Nagy L.G."/>
        </authorList>
    </citation>
    <scope>NUCLEOTIDE SEQUENCE [LARGE SCALE GENOMIC DNA]</scope>
    <source>
        <strain evidence="2 3">OMC1185</strain>
    </source>
</reference>
<proteinExistence type="predicted"/>
<dbReference type="STRING" id="5364.A0A5C3NGR2"/>
<dbReference type="EMBL" id="ML213504">
    <property type="protein sequence ID" value="TFK56117.1"/>
    <property type="molecule type" value="Genomic_DNA"/>
</dbReference>
<protein>
    <submittedName>
        <fullName evidence="2">Uncharacterized protein</fullName>
    </submittedName>
</protein>
<sequence>MTTLPSFVELMASLGLENNIDRGSDPSCPRSLRPSSSRPHFPSVPRSLSGPASMPTIVTSDHDAPNADPDAFQFGAAQRIHRYAPYSPRIVSICCRICSIGLLNCT</sequence>
<evidence type="ECO:0000256" key="1">
    <source>
        <dbReference type="SAM" id="MobiDB-lite"/>
    </source>
</evidence>
<keyword evidence="3" id="KW-1185">Reference proteome</keyword>
<dbReference type="Proteomes" id="UP000305948">
    <property type="component" value="Unassembled WGS sequence"/>
</dbReference>
<dbReference type="AlphaFoldDB" id="A0A5C3NGR2"/>
<name>A0A5C3NGR2_9AGAM</name>
<feature type="region of interest" description="Disordered" evidence="1">
    <location>
        <begin position="19"/>
        <end position="65"/>
    </location>
</feature>